<dbReference type="Proteomes" id="UP000199111">
    <property type="component" value="Unassembled WGS sequence"/>
</dbReference>
<feature type="compositionally biased region" description="Basic and acidic residues" evidence="7">
    <location>
        <begin position="104"/>
        <end position="113"/>
    </location>
</feature>
<reference evidence="11" key="1">
    <citation type="submission" date="2016-10" db="EMBL/GenBank/DDBJ databases">
        <authorList>
            <person name="Varghese N."/>
            <person name="Submissions S."/>
        </authorList>
    </citation>
    <scope>NUCLEOTIDE SEQUENCE [LARGE SCALE GENOMIC DNA]</scope>
    <source>
        <strain evidence="11">CGMCC 4.2126</strain>
    </source>
</reference>
<dbReference type="InterPro" id="IPR011053">
    <property type="entry name" value="Single_hybrid_motif"/>
</dbReference>
<feature type="domain" description="Peripheral subunit-binding (PSBD)" evidence="9">
    <location>
        <begin position="131"/>
        <end position="168"/>
    </location>
</feature>
<keyword evidence="4 6" id="KW-0450">Lipoyl</keyword>
<proteinExistence type="inferred from homology"/>
<protein>
    <recommendedName>
        <fullName evidence="6">Dihydrolipoamide acetyltransferase component of pyruvate dehydrogenase complex</fullName>
        <ecNumber evidence="6">2.3.1.-</ecNumber>
    </recommendedName>
</protein>
<dbReference type="InterPro" id="IPR050743">
    <property type="entry name" value="2-oxoacid_DH_E2_comp"/>
</dbReference>
<comment type="cofactor">
    <cofactor evidence="1 6">
        <name>(R)-lipoate</name>
        <dbReference type="ChEBI" id="CHEBI:83088"/>
    </cofactor>
</comment>
<dbReference type="Pfam" id="PF00198">
    <property type="entry name" value="2-oxoacid_dh"/>
    <property type="match status" value="1"/>
</dbReference>
<dbReference type="GO" id="GO:0016407">
    <property type="term" value="F:acetyltransferase activity"/>
    <property type="evidence" value="ECO:0007669"/>
    <property type="project" value="TreeGrafter"/>
</dbReference>
<evidence type="ECO:0000313" key="10">
    <source>
        <dbReference type="EMBL" id="SFJ88156.1"/>
    </source>
</evidence>
<dbReference type="InterPro" id="IPR023213">
    <property type="entry name" value="CAT-like_dom_sf"/>
</dbReference>
<accession>A0A1I3V1B7</accession>
<dbReference type="PANTHER" id="PTHR43178">
    <property type="entry name" value="DIHYDROLIPOAMIDE ACETYLTRANSFERASE COMPONENT OF PYRUVATE DEHYDROGENASE COMPLEX"/>
    <property type="match status" value="1"/>
</dbReference>
<dbReference type="Gene3D" id="3.30.559.10">
    <property type="entry name" value="Chloramphenicol acetyltransferase-like domain"/>
    <property type="match status" value="1"/>
</dbReference>
<keyword evidence="5 6" id="KW-0012">Acyltransferase</keyword>
<sequence length="468" mass="49090">MTGERWEFLMPSLGADMESGTVAEWLVKPGDRIRKGDCIAVIDTDKALIEAESFHTGVVEALLAGIGERLPVGTPLAVITGAAPAAELRPPTRGSPPVSPGEKTGMERRRREPSPAGGEHGPSWPHAPSPVTSPLVRHLAERHGMDAAAMHGTGPGGRVTRADVEGIEIPAKVKASPLARRLALELGVDLTGVHGTGRTGAVRADDVREAAARGSGTGPRAGTEQAVPGRAASAAGARTVGKPDLGRRQGLMRQAIARAMSRSNQEIPHYHLSTTVDMDTALAWLRERNRDLPVARRVLPAALLLMATARAAVEVPQLNGFWLDDAFVPGDAVHLGVAISLKGGGLIAPALHDAAGRDLGDLMAALKDLVARSRTGRLRGAEMTEATITVTNLGDQGVEEVHGVIHPPQVALVGFGKILERPWAVGGLLGVRPLVTVTLAADHRATDGYVGGRFLNAVDRLLSHPEEL</sequence>
<name>A0A1I3V1B7_9ACTN</name>
<dbReference type="PANTHER" id="PTHR43178:SF5">
    <property type="entry name" value="LIPOAMIDE ACYLTRANSFERASE COMPONENT OF BRANCHED-CHAIN ALPHA-KETO ACID DEHYDROGENASE COMPLEX, MITOCHONDRIAL"/>
    <property type="match status" value="1"/>
</dbReference>
<dbReference type="EC" id="2.3.1.-" evidence="6"/>
<dbReference type="GO" id="GO:0005737">
    <property type="term" value="C:cytoplasm"/>
    <property type="evidence" value="ECO:0007669"/>
    <property type="project" value="TreeGrafter"/>
</dbReference>
<dbReference type="EMBL" id="FOQY01000013">
    <property type="protein sequence ID" value="SFJ88156.1"/>
    <property type="molecule type" value="Genomic_DNA"/>
</dbReference>
<feature type="domain" description="Lipoyl-binding" evidence="8">
    <location>
        <begin position="5"/>
        <end position="80"/>
    </location>
</feature>
<comment type="similarity">
    <text evidence="2 6">Belongs to the 2-oxoacid dehydrogenase family.</text>
</comment>
<dbReference type="RefSeq" id="WP_218158776.1">
    <property type="nucleotide sequence ID" value="NZ_FOQY01000013.1"/>
</dbReference>
<dbReference type="SUPFAM" id="SSF51230">
    <property type="entry name" value="Single hybrid motif"/>
    <property type="match status" value="1"/>
</dbReference>
<dbReference type="CDD" id="cd06849">
    <property type="entry name" value="lipoyl_domain"/>
    <property type="match status" value="1"/>
</dbReference>
<dbReference type="AlphaFoldDB" id="A0A1I3V1B7"/>
<dbReference type="InterPro" id="IPR004167">
    <property type="entry name" value="PSBD"/>
</dbReference>
<gene>
    <name evidence="10" type="ORF">SAMN05216275_113152</name>
</gene>
<evidence type="ECO:0000256" key="6">
    <source>
        <dbReference type="RuleBase" id="RU003423"/>
    </source>
</evidence>
<dbReference type="InterPro" id="IPR000089">
    <property type="entry name" value="Biotin_lipoyl"/>
</dbReference>
<keyword evidence="3 6" id="KW-0808">Transferase</keyword>
<feature type="compositionally biased region" description="Low complexity" evidence="7">
    <location>
        <begin position="229"/>
        <end position="238"/>
    </location>
</feature>
<keyword evidence="11" id="KW-1185">Reference proteome</keyword>
<organism evidence="10 11">
    <name type="scientific">Streptosporangium canum</name>
    <dbReference type="NCBI Taxonomy" id="324952"/>
    <lineage>
        <taxon>Bacteria</taxon>
        <taxon>Bacillati</taxon>
        <taxon>Actinomycetota</taxon>
        <taxon>Actinomycetes</taxon>
        <taxon>Streptosporangiales</taxon>
        <taxon>Streptosporangiaceae</taxon>
        <taxon>Streptosporangium</taxon>
    </lineage>
</organism>
<evidence type="ECO:0000256" key="2">
    <source>
        <dbReference type="ARBA" id="ARBA00007317"/>
    </source>
</evidence>
<evidence type="ECO:0000259" key="9">
    <source>
        <dbReference type="PROSITE" id="PS51826"/>
    </source>
</evidence>
<dbReference type="InterPro" id="IPR036625">
    <property type="entry name" value="E3-bd_dom_sf"/>
</dbReference>
<feature type="region of interest" description="Disordered" evidence="7">
    <location>
        <begin position="87"/>
        <end position="133"/>
    </location>
</feature>
<dbReference type="GeneID" id="96299873"/>
<dbReference type="Gene3D" id="2.40.50.100">
    <property type="match status" value="1"/>
</dbReference>
<evidence type="ECO:0000256" key="1">
    <source>
        <dbReference type="ARBA" id="ARBA00001938"/>
    </source>
</evidence>
<dbReference type="Gene3D" id="4.10.320.10">
    <property type="entry name" value="E3-binding domain"/>
    <property type="match status" value="2"/>
</dbReference>
<dbReference type="SUPFAM" id="SSF47005">
    <property type="entry name" value="Peripheral subunit-binding domain of 2-oxo acid dehydrogenase complex"/>
    <property type="match status" value="2"/>
</dbReference>
<evidence type="ECO:0000256" key="4">
    <source>
        <dbReference type="ARBA" id="ARBA00022823"/>
    </source>
</evidence>
<feature type="domain" description="Peripheral subunit-binding (PSBD)" evidence="9">
    <location>
        <begin position="174"/>
        <end position="211"/>
    </location>
</feature>
<feature type="region of interest" description="Disordered" evidence="7">
    <location>
        <begin position="210"/>
        <end position="244"/>
    </location>
</feature>
<evidence type="ECO:0000259" key="8">
    <source>
        <dbReference type="PROSITE" id="PS50968"/>
    </source>
</evidence>
<evidence type="ECO:0000256" key="7">
    <source>
        <dbReference type="SAM" id="MobiDB-lite"/>
    </source>
</evidence>
<dbReference type="GO" id="GO:0031405">
    <property type="term" value="F:lipoic acid binding"/>
    <property type="evidence" value="ECO:0007669"/>
    <property type="project" value="TreeGrafter"/>
</dbReference>
<evidence type="ECO:0000256" key="3">
    <source>
        <dbReference type="ARBA" id="ARBA00022679"/>
    </source>
</evidence>
<keyword evidence="10" id="KW-0670">Pyruvate</keyword>
<dbReference type="Pfam" id="PF00364">
    <property type="entry name" value="Biotin_lipoyl"/>
    <property type="match status" value="1"/>
</dbReference>
<dbReference type="InterPro" id="IPR001078">
    <property type="entry name" value="2-oxoacid_DH_actylTfrase"/>
</dbReference>
<dbReference type="Pfam" id="PF02817">
    <property type="entry name" value="E3_binding"/>
    <property type="match status" value="2"/>
</dbReference>
<evidence type="ECO:0000313" key="11">
    <source>
        <dbReference type="Proteomes" id="UP000199111"/>
    </source>
</evidence>
<evidence type="ECO:0000256" key="5">
    <source>
        <dbReference type="ARBA" id="ARBA00023315"/>
    </source>
</evidence>
<dbReference type="SUPFAM" id="SSF52777">
    <property type="entry name" value="CoA-dependent acyltransferases"/>
    <property type="match status" value="1"/>
</dbReference>
<dbReference type="PROSITE" id="PS50968">
    <property type="entry name" value="BIOTINYL_LIPOYL"/>
    <property type="match status" value="1"/>
</dbReference>
<dbReference type="PROSITE" id="PS51826">
    <property type="entry name" value="PSBD"/>
    <property type="match status" value="2"/>
</dbReference>